<dbReference type="EMBL" id="JAUZQC010000015">
    <property type="protein sequence ID" value="KAK5858201.1"/>
    <property type="molecule type" value="Genomic_DNA"/>
</dbReference>
<dbReference type="AlphaFoldDB" id="A0AAN7XCM0"/>
<protein>
    <submittedName>
        <fullName evidence="2">Uncharacterized protein</fullName>
    </submittedName>
</protein>
<reference evidence="2 3" key="1">
    <citation type="journal article" date="2023" name="Genes (Basel)">
        <title>Chromosome-Level Genome Assembly and Circadian Gene Repertoire of the Patagonia Blennie Eleginops maclovinus-The Closest Ancestral Proxy of Antarctic Cryonotothenioids.</title>
        <authorList>
            <person name="Cheng C.C."/>
            <person name="Rivera-Colon A.G."/>
            <person name="Minhas B.F."/>
            <person name="Wilson L."/>
            <person name="Rayamajhi N."/>
            <person name="Vargas-Chacoff L."/>
            <person name="Catchen J.M."/>
        </authorList>
    </citation>
    <scope>NUCLEOTIDE SEQUENCE [LARGE SCALE GENOMIC DNA]</scope>
    <source>
        <strain evidence="2">JMC-PN-2008</strain>
    </source>
</reference>
<evidence type="ECO:0000313" key="3">
    <source>
        <dbReference type="Proteomes" id="UP001346869"/>
    </source>
</evidence>
<reference evidence="2 3" key="2">
    <citation type="journal article" date="2023" name="Mol. Biol. Evol.">
        <title>Genomics of Secondarily Temperate Adaptation in the Only Non-Antarctic Icefish.</title>
        <authorList>
            <person name="Rivera-Colon A.G."/>
            <person name="Rayamajhi N."/>
            <person name="Minhas B.F."/>
            <person name="Madrigal G."/>
            <person name="Bilyk K.T."/>
            <person name="Yoon V."/>
            <person name="Hune M."/>
            <person name="Gregory S."/>
            <person name="Cheng C.H.C."/>
            <person name="Catchen J.M."/>
        </authorList>
    </citation>
    <scope>NUCLEOTIDE SEQUENCE [LARGE SCALE GENOMIC DNA]</scope>
    <source>
        <strain evidence="2">JMC-PN-2008</strain>
    </source>
</reference>
<evidence type="ECO:0000313" key="2">
    <source>
        <dbReference type="EMBL" id="KAK5858201.1"/>
    </source>
</evidence>
<dbReference type="Proteomes" id="UP001346869">
    <property type="component" value="Unassembled WGS sequence"/>
</dbReference>
<proteinExistence type="predicted"/>
<keyword evidence="3" id="KW-1185">Reference proteome</keyword>
<comment type="caution">
    <text evidence="2">The sequence shown here is derived from an EMBL/GenBank/DDBJ whole genome shotgun (WGS) entry which is preliminary data.</text>
</comment>
<gene>
    <name evidence="2" type="ORF">PBY51_002364</name>
</gene>
<organism evidence="2 3">
    <name type="scientific">Eleginops maclovinus</name>
    <name type="common">Patagonian blennie</name>
    <name type="synonym">Eleginus maclovinus</name>
    <dbReference type="NCBI Taxonomy" id="56733"/>
    <lineage>
        <taxon>Eukaryota</taxon>
        <taxon>Metazoa</taxon>
        <taxon>Chordata</taxon>
        <taxon>Craniata</taxon>
        <taxon>Vertebrata</taxon>
        <taxon>Euteleostomi</taxon>
        <taxon>Actinopterygii</taxon>
        <taxon>Neopterygii</taxon>
        <taxon>Teleostei</taxon>
        <taxon>Neoteleostei</taxon>
        <taxon>Acanthomorphata</taxon>
        <taxon>Eupercaria</taxon>
        <taxon>Perciformes</taxon>
        <taxon>Notothenioidei</taxon>
        <taxon>Eleginopidae</taxon>
        <taxon>Eleginops</taxon>
    </lineage>
</organism>
<sequence length="196" mass="22138">MPAQWSSLPLHSSFAATPLRDRIAVYTRSRLDKSLTYNGYICPPSPETLSRRALQIPPKDEGFSKKYSRLKEKIRGLEAETEAWKRLIQEDEASINQEPDVKAEPTSPGRAAPDYEVKQETEDFPLPPEVLEPLLPAPPERQTGEFLSSPDSPENPWDANPFNFSSYDLDPSAQLRPDQISQEDGEFLADIDLVLR</sequence>
<feature type="region of interest" description="Disordered" evidence="1">
    <location>
        <begin position="90"/>
        <end position="191"/>
    </location>
</feature>
<accession>A0AAN7XCM0</accession>
<name>A0AAN7XCM0_ELEMC</name>
<feature type="compositionally biased region" description="Pro residues" evidence="1">
    <location>
        <begin position="125"/>
        <end position="139"/>
    </location>
</feature>
<evidence type="ECO:0000256" key="1">
    <source>
        <dbReference type="SAM" id="MobiDB-lite"/>
    </source>
</evidence>